<evidence type="ECO:0000256" key="1">
    <source>
        <dbReference type="ARBA" id="ARBA00022448"/>
    </source>
</evidence>
<reference evidence="5" key="1">
    <citation type="journal article" date="2014" name="Front. Microbiol.">
        <title>High frequency of phylogenetically diverse reductive dehalogenase-homologous genes in deep subseafloor sedimentary metagenomes.</title>
        <authorList>
            <person name="Kawai M."/>
            <person name="Futagami T."/>
            <person name="Toyoda A."/>
            <person name="Takaki Y."/>
            <person name="Nishi S."/>
            <person name="Hori S."/>
            <person name="Arai W."/>
            <person name="Tsubouchi T."/>
            <person name="Morono Y."/>
            <person name="Uchiyama I."/>
            <person name="Ito T."/>
            <person name="Fujiyama A."/>
            <person name="Inagaki F."/>
            <person name="Takami H."/>
        </authorList>
    </citation>
    <scope>NUCLEOTIDE SEQUENCE</scope>
    <source>
        <strain evidence="5">Expedition CK06-06</strain>
    </source>
</reference>
<keyword evidence="1" id="KW-0813">Transport</keyword>
<evidence type="ECO:0000259" key="4">
    <source>
        <dbReference type="Pfam" id="PF00005"/>
    </source>
</evidence>
<gene>
    <name evidence="5" type="ORF">S01H4_25841</name>
</gene>
<proteinExistence type="predicted"/>
<dbReference type="Pfam" id="PF00005">
    <property type="entry name" value="ABC_tran"/>
    <property type="match status" value="1"/>
</dbReference>
<dbReference type="GO" id="GO:0005886">
    <property type="term" value="C:plasma membrane"/>
    <property type="evidence" value="ECO:0007669"/>
    <property type="project" value="TreeGrafter"/>
</dbReference>
<name>X1B7B5_9ZZZZ</name>
<organism evidence="5">
    <name type="scientific">marine sediment metagenome</name>
    <dbReference type="NCBI Taxonomy" id="412755"/>
    <lineage>
        <taxon>unclassified sequences</taxon>
        <taxon>metagenomes</taxon>
        <taxon>ecological metagenomes</taxon>
    </lineage>
</organism>
<keyword evidence="2" id="KW-0547">Nucleotide-binding</keyword>
<dbReference type="AlphaFoldDB" id="X1B7B5"/>
<dbReference type="EMBL" id="BART01012359">
    <property type="protein sequence ID" value="GAG80013.1"/>
    <property type="molecule type" value="Genomic_DNA"/>
</dbReference>
<feature type="domain" description="ABC transporter" evidence="4">
    <location>
        <begin position="19"/>
        <end position="67"/>
    </location>
</feature>
<dbReference type="SUPFAM" id="SSF52540">
    <property type="entry name" value="P-loop containing nucleoside triphosphate hydrolases"/>
    <property type="match status" value="1"/>
</dbReference>
<dbReference type="PANTHER" id="PTHR45772:SF8">
    <property type="entry name" value="HIGH-AFFINITY BRANCHED-CHAIN AMINO ACID TRANSPORT ATP-BINDING PROTEIN"/>
    <property type="match status" value="1"/>
</dbReference>
<evidence type="ECO:0000256" key="2">
    <source>
        <dbReference type="ARBA" id="ARBA00022741"/>
    </source>
</evidence>
<dbReference type="Gene3D" id="3.40.50.300">
    <property type="entry name" value="P-loop containing nucleotide triphosphate hydrolases"/>
    <property type="match status" value="1"/>
</dbReference>
<dbReference type="GO" id="GO:0016887">
    <property type="term" value="F:ATP hydrolysis activity"/>
    <property type="evidence" value="ECO:0007669"/>
    <property type="project" value="InterPro"/>
</dbReference>
<dbReference type="InterPro" id="IPR051120">
    <property type="entry name" value="ABC_AA/LPS_Transport"/>
</dbReference>
<sequence length="68" mass="7572">MATLKAEKIKKKFGQRKVLSDVNLHLENGELYVLFGPNGSGKTTFTLIISSLLKPTEGLVTFENKDVY</sequence>
<feature type="non-terminal residue" evidence="5">
    <location>
        <position position="68"/>
    </location>
</feature>
<dbReference type="InterPro" id="IPR027417">
    <property type="entry name" value="P-loop_NTPase"/>
</dbReference>
<accession>X1B7B5</accession>
<dbReference type="InterPro" id="IPR003439">
    <property type="entry name" value="ABC_transporter-like_ATP-bd"/>
</dbReference>
<protein>
    <recommendedName>
        <fullName evidence="4">ABC transporter domain-containing protein</fullName>
    </recommendedName>
</protein>
<evidence type="ECO:0000256" key="3">
    <source>
        <dbReference type="ARBA" id="ARBA00022840"/>
    </source>
</evidence>
<evidence type="ECO:0000313" key="5">
    <source>
        <dbReference type="EMBL" id="GAG80013.1"/>
    </source>
</evidence>
<dbReference type="GO" id="GO:0005524">
    <property type="term" value="F:ATP binding"/>
    <property type="evidence" value="ECO:0007669"/>
    <property type="project" value="UniProtKB-KW"/>
</dbReference>
<comment type="caution">
    <text evidence="5">The sequence shown here is derived from an EMBL/GenBank/DDBJ whole genome shotgun (WGS) entry which is preliminary data.</text>
</comment>
<dbReference type="PANTHER" id="PTHR45772">
    <property type="entry name" value="CONSERVED COMPONENT OF ABC TRANSPORTER FOR NATURAL AMINO ACIDS-RELATED"/>
    <property type="match status" value="1"/>
</dbReference>
<keyword evidence="3" id="KW-0067">ATP-binding</keyword>